<reference evidence="8 9" key="1">
    <citation type="journal article" date="2014" name="PLoS ONE">
        <title>Physiological and genomic features of a novel sulfur-oxidizing gammaproteobacterium belonging to a previously uncultivated symbiotic lineage isolated from a hydrothermal vent.</title>
        <authorList>
            <person name="Nunoura T."/>
            <person name="Takaki Y."/>
            <person name="Kazama H."/>
            <person name="Kakuta J."/>
            <person name="Shimamura S."/>
            <person name="Makita H."/>
            <person name="Hirai M."/>
            <person name="Miyazaki M."/>
            <person name="Takai K."/>
        </authorList>
    </citation>
    <scope>NUCLEOTIDE SEQUENCE [LARGE SCALE GENOMIC DNA]</scope>
    <source>
        <strain evidence="8 9">Hiromi1</strain>
    </source>
</reference>
<dbReference type="Gene3D" id="1.10.3860.10">
    <property type="entry name" value="Sodium:dicarboxylate symporter"/>
    <property type="match status" value="1"/>
</dbReference>
<evidence type="ECO:0000256" key="1">
    <source>
        <dbReference type="ARBA" id="ARBA00004651"/>
    </source>
</evidence>
<evidence type="ECO:0000313" key="8">
    <source>
        <dbReference type="EMBL" id="BAO43033.1"/>
    </source>
</evidence>
<keyword evidence="2" id="KW-0813">Transport</keyword>
<dbReference type="PANTHER" id="PTHR42865:SF7">
    <property type="entry name" value="PROTON_GLUTAMATE-ASPARTATE SYMPORTER"/>
    <property type="match status" value="1"/>
</dbReference>
<feature type="transmembrane region" description="Helical" evidence="7">
    <location>
        <begin position="13"/>
        <end position="33"/>
    </location>
</feature>
<dbReference type="RefSeq" id="WP_052469742.1">
    <property type="nucleotide sequence ID" value="NZ_AP012273.1"/>
</dbReference>
<dbReference type="SUPFAM" id="SSF118215">
    <property type="entry name" value="Proton glutamate symport protein"/>
    <property type="match status" value="1"/>
</dbReference>
<feature type="transmembrane region" description="Helical" evidence="7">
    <location>
        <begin position="188"/>
        <end position="208"/>
    </location>
</feature>
<dbReference type="GO" id="GO:0005886">
    <property type="term" value="C:plasma membrane"/>
    <property type="evidence" value="ECO:0007669"/>
    <property type="project" value="UniProtKB-SubCell"/>
</dbReference>
<dbReference type="KEGG" id="tbn:TBH_C0084"/>
<keyword evidence="6 7" id="KW-0472">Membrane</keyword>
<gene>
    <name evidence="8" type="ORF">TBH_C0084</name>
</gene>
<evidence type="ECO:0000256" key="3">
    <source>
        <dbReference type="ARBA" id="ARBA00022475"/>
    </source>
</evidence>
<feature type="transmembrane region" description="Helical" evidence="7">
    <location>
        <begin position="148"/>
        <end position="167"/>
    </location>
</feature>
<feature type="transmembrane region" description="Helical" evidence="7">
    <location>
        <begin position="45"/>
        <end position="66"/>
    </location>
</feature>
<organism evidence="8 9">
    <name type="scientific">Thiolapillus brandeum</name>
    <dbReference type="NCBI Taxonomy" id="1076588"/>
    <lineage>
        <taxon>Bacteria</taxon>
        <taxon>Pseudomonadati</taxon>
        <taxon>Pseudomonadota</taxon>
        <taxon>Gammaproteobacteria</taxon>
        <taxon>Chromatiales</taxon>
        <taxon>Sedimenticolaceae</taxon>
        <taxon>Thiolapillus</taxon>
    </lineage>
</organism>
<evidence type="ECO:0000256" key="2">
    <source>
        <dbReference type="ARBA" id="ARBA00022448"/>
    </source>
</evidence>
<dbReference type="InterPro" id="IPR036458">
    <property type="entry name" value="Na:dicarbo_symporter_sf"/>
</dbReference>
<dbReference type="Proteomes" id="UP000031631">
    <property type="component" value="Chromosome"/>
</dbReference>
<evidence type="ECO:0000313" key="9">
    <source>
        <dbReference type="Proteomes" id="UP000031631"/>
    </source>
</evidence>
<feature type="transmembrane region" description="Helical" evidence="7">
    <location>
        <begin position="294"/>
        <end position="319"/>
    </location>
</feature>
<dbReference type="EMBL" id="AP012273">
    <property type="protein sequence ID" value="BAO43033.1"/>
    <property type="molecule type" value="Genomic_DNA"/>
</dbReference>
<feature type="transmembrane region" description="Helical" evidence="7">
    <location>
        <begin position="86"/>
        <end position="111"/>
    </location>
</feature>
<keyword evidence="4 7" id="KW-0812">Transmembrane</keyword>
<evidence type="ECO:0000256" key="6">
    <source>
        <dbReference type="ARBA" id="ARBA00023136"/>
    </source>
</evidence>
<dbReference type="PRINTS" id="PR00173">
    <property type="entry name" value="EDTRNSPORT"/>
</dbReference>
<evidence type="ECO:0000256" key="7">
    <source>
        <dbReference type="SAM" id="Phobius"/>
    </source>
</evidence>
<protein>
    <submittedName>
        <fullName evidence="8">Sodium:dicarboxylate symporter</fullName>
    </submittedName>
</protein>
<evidence type="ECO:0000256" key="4">
    <source>
        <dbReference type="ARBA" id="ARBA00022692"/>
    </source>
</evidence>
<keyword evidence="9" id="KW-1185">Reference proteome</keyword>
<feature type="transmembrane region" description="Helical" evidence="7">
    <location>
        <begin position="220"/>
        <end position="248"/>
    </location>
</feature>
<name>A0A7U6GG76_9GAMM</name>
<proteinExistence type="predicted"/>
<comment type="subcellular location">
    <subcellularLocation>
        <location evidence="1">Cell membrane</location>
        <topology evidence="1">Multi-pass membrane protein</topology>
    </subcellularLocation>
</comment>
<keyword evidence="3" id="KW-1003">Cell membrane</keyword>
<dbReference type="InterPro" id="IPR001991">
    <property type="entry name" value="Na-dicarboxylate_symporter"/>
</dbReference>
<dbReference type="PANTHER" id="PTHR42865">
    <property type="entry name" value="PROTON/GLUTAMATE-ASPARTATE SYMPORTER"/>
    <property type="match status" value="1"/>
</dbReference>
<evidence type="ECO:0000256" key="5">
    <source>
        <dbReference type="ARBA" id="ARBA00022989"/>
    </source>
</evidence>
<dbReference type="AlphaFoldDB" id="A0A7U6GG76"/>
<dbReference type="Pfam" id="PF00375">
    <property type="entry name" value="SDF"/>
    <property type="match status" value="1"/>
</dbReference>
<sequence>MKPFLRYLASEQATNRLVVVGIVLGILFGMFLPEWALAQKALGKAFVAFLKMLVVPLVFASIYVAISGLGGLDQLRRIGLKTVGLYVLTTALAVLLAIVAMNVFPIGDAVSAEGLSYDRARDVAPFSLGAMLLSFIPTNVFNALATGSMMQVIVFAILFGIASLYLEEQHHSVMLDVFTGISEAMLKLARWVILFTPLGVFSLISYVVADQGVQTIIDLWKYILLVLGVLLVHGLVTLPAVMALFARINPYRYLNRIKEVPLMAFSTASSAATLPVSMRVAVEKGGVARDTASFVLPLGATVSMDGTAAYLTVAVLYIANLAGVPMSFGDQLLLGFTVVALSVGVAALPSASLVMMVVILNQAGLPIEYMALIVVVDRLLDMARTSLNVTSDMVVAKTVDTINRQERHERQD</sequence>
<accession>A0A7U6GG76</accession>
<keyword evidence="5 7" id="KW-1133">Transmembrane helix</keyword>
<dbReference type="OrthoDB" id="9766690at2"/>
<dbReference type="GO" id="GO:0015293">
    <property type="term" value="F:symporter activity"/>
    <property type="evidence" value="ECO:0007669"/>
    <property type="project" value="UniProtKB-KW"/>
</dbReference>